<evidence type="ECO:0000256" key="4">
    <source>
        <dbReference type="ARBA" id="ARBA00015925"/>
    </source>
</evidence>
<comment type="similarity">
    <text evidence="3">Belongs to the LplA family.</text>
</comment>
<keyword evidence="7" id="KW-1185">Reference proteome</keyword>
<dbReference type="GO" id="GO:0009249">
    <property type="term" value="P:protein lipoylation"/>
    <property type="evidence" value="ECO:0007669"/>
    <property type="project" value="InterPro"/>
</dbReference>
<proteinExistence type="inferred from homology"/>
<dbReference type="PROSITE" id="PS51733">
    <property type="entry name" value="BPL_LPL_CATALYTIC"/>
    <property type="match status" value="1"/>
</dbReference>
<dbReference type="PANTHER" id="PTHR12561:SF3">
    <property type="entry name" value="LIPOYLTRANSFERASE 1, MITOCHONDRIAL"/>
    <property type="match status" value="1"/>
</dbReference>
<dbReference type="Gene3D" id="3.30.930.10">
    <property type="entry name" value="Bira Bifunctional Protein, Domain 2"/>
    <property type="match status" value="1"/>
</dbReference>
<dbReference type="GO" id="GO:0005739">
    <property type="term" value="C:mitochondrion"/>
    <property type="evidence" value="ECO:0007669"/>
    <property type="project" value="TreeGrafter"/>
</dbReference>
<dbReference type="EMBL" id="KZ454991">
    <property type="protein sequence ID" value="PKI83381.1"/>
    <property type="molecule type" value="Genomic_DNA"/>
</dbReference>
<evidence type="ECO:0000256" key="3">
    <source>
        <dbReference type="ARBA" id="ARBA00008242"/>
    </source>
</evidence>
<dbReference type="CDD" id="cd16443">
    <property type="entry name" value="LplA"/>
    <property type="match status" value="1"/>
</dbReference>
<dbReference type="InterPro" id="IPR045864">
    <property type="entry name" value="aa-tRNA-synth_II/BPL/LPL"/>
</dbReference>
<dbReference type="InterPro" id="IPR004143">
    <property type="entry name" value="BPL_LPL_catalytic"/>
</dbReference>
<dbReference type="Proteomes" id="UP000232875">
    <property type="component" value="Unassembled WGS sequence"/>
</dbReference>
<reference evidence="6 7" key="1">
    <citation type="submission" date="2017-10" db="EMBL/GenBank/DDBJ databases">
        <title>A novel species of cold-tolerant Malassezia isolated from bats.</title>
        <authorList>
            <person name="Lorch J.M."/>
            <person name="Palmer J.M."/>
            <person name="Vanderwolf K.J."/>
            <person name="Schmidt K.Z."/>
            <person name="Verant M.L."/>
            <person name="Weller T.J."/>
            <person name="Blehert D.S."/>
        </authorList>
    </citation>
    <scope>NUCLEOTIDE SEQUENCE [LARGE SCALE GENOMIC DNA]</scope>
    <source>
        <strain evidence="6 7">NWHC:44797-103</strain>
    </source>
</reference>
<dbReference type="InterPro" id="IPR004562">
    <property type="entry name" value="LipoylTrfase_LipoateP_Ligase"/>
</dbReference>
<evidence type="ECO:0000259" key="5">
    <source>
        <dbReference type="PROSITE" id="PS51733"/>
    </source>
</evidence>
<evidence type="ECO:0000313" key="7">
    <source>
        <dbReference type="Proteomes" id="UP000232875"/>
    </source>
</evidence>
<dbReference type="SUPFAM" id="SSF55681">
    <property type="entry name" value="Class II aaRS and biotin synthetases"/>
    <property type="match status" value="1"/>
</dbReference>
<organism evidence="6 7">
    <name type="scientific">Malassezia vespertilionis</name>
    <dbReference type="NCBI Taxonomy" id="2020962"/>
    <lineage>
        <taxon>Eukaryota</taxon>
        <taxon>Fungi</taxon>
        <taxon>Dikarya</taxon>
        <taxon>Basidiomycota</taxon>
        <taxon>Ustilaginomycotina</taxon>
        <taxon>Malasseziomycetes</taxon>
        <taxon>Malasseziales</taxon>
        <taxon>Malasseziaceae</taxon>
        <taxon>Malassezia</taxon>
    </lineage>
</organism>
<dbReference type="UniPathway" id="UPA00537">
    <property type="reaction ID" value="UER00595"/>
</dbReference>
<comment type="pathway">
    <text evidence="2">Protein modification; protein lipoylation via exogenous pathway; protein N(6)-(lipoyl)lysine from lipoate: step 2/2.</text>
</comment>
<dbReference type="STRING" id="2020962.A0A2N1J9Z9"/>
<dbReference type="AlphaFoldDB" id="A0A2N1J9Z9"/>
<accession>A0A2N1J9Z9</accession>
<protein>
    <recommendedName>
        <fullName evidence="4">Putative lipoate-protein ligase A</fullName>
    </recommendedName>
</protein>
<evidence type="ECO:0000256" key="2">
    <source>
        <dbReference type="ARBA" id="ARBA00005085"/>
    </source>
</evidence>
<dbReference type="GO" id="GO:0017118">
    <property type="term" value="F:lipoyltransferase activity"/>
    <property type="evidence" value="ECO:0007669"/>
    <property type="project" value="TreeGrafter"/>
</dbReference>
<feature type="domain" description="BPL/LPL catalytic" evidence="5">
    <location>
        <begin position="28"/>
        <end position="235"/>
    </location>
</feature>
<dbReference type="PANTHER" id="PTHR12561">
    <property type="entry name" value="LIPOATE-PROTEIN LIGASE"/>
    <property type="match status" value="1"/>
</dbReference>
<name>A0A2N1J9Z9_9BASI</name>
<evidence type="ECO:0000256" key="1">
    <source>
        <dbReference type="ARBA" id="ARBA00003253"/>
    </source>
</evidence>
<dbReference type="Pfam" id="PF21948">
    <property type="entry name" value="LplA-B_cat"/>
    <property type="match status" value="1"/>
</dbReference>
<gene>
    <name evidence="6" type="primary">AIM22</name>
    <name evidence="6" type="ORF">MVES_002351</name>
</gene>
<sequence>MRPQAYLSRATSPAFNLAWEDFLLRTAPQATPVCFLYQNSPCVVVGKNQNVWGEVDPGAMRQGAVPVVRRNSGGGTVYHDLGNTNFSFHIPRADFVRSTHTDMVAHALASPPISLPPRFARPPVFRNERNDLVVYAANASDAHPDALRKISGSSYKIAGQRAYHHGTLLLHANLARIRYLRRTPRVAMESRGVDSVPSPVANLQETFAAHAPMLQHTVVARAICDAFFAAYGAGDVIEVDETALPTTAQSGTRTECARAIFDEIRSWKWVYGANPDLCVHVDAQEHHFPLAPTLALALNVQRGTVAHVHATGVDSTCRAMQSALASLHGERYDALATAPPSDVPFSRSALRDGSSAQRALWQWLHTVL</sequence>
<dbReference type="OrthoDB" id="201621at2759"/>
<comment type="function">
    <text evidence="1">Catalyzes both the ATP-dependent activation of exogenously supplied lipoate to lipoyl-AMP and the transfer of the activated lipoyl onto the lipoyl domains of lipoate-dependent enzymes.</text>
</comment>
<evidence type="ECO:0000313" key="6">
    <source>
        <dbReference type="EMBL" id="PKI83381.1"/>
    </source>
</evidence>